<dbReference type="Proteomes" id="UP000269221">
    <property type="component" value="Unassembled WGS sequence"/>
</dbReference>
<dbReference type="AlphaFoldDB" id="A0A3M0J9R2"/>
<accession>A0A3M0J9R2</accession>
<name>A0A3M0J9R2_HIRRU</name>
<keyword evidence="2" id="KW-1185">Reference proteome</keyword>
<protein>
    <submittedName>
        <fullName evidence="1">Uncharacterized protein</fullName>
    </submittedName>
</protein>
<gene>
    <name evidence="1" type="ORF">DUI87_25395</name>
</gene>
<organism evidence="1 2">
    <name type="scientific">Hirundo rustica rustica</name>
    <dbReference type="NCBI Taxonomy" id="333673"/>
    <lineage>
        <taxon>Eukaryota</taxon>
        <taxon>Metazoa</taxon>
        <taxon>Chordata</taxon>
        <taxon>Craniata</taxon>
        <taxon>Vertebrata</taxon>
        <taxon>Euteleostomi</taxon>
        <taxon>Archelosauria</taxon>
        <taxon>Archosauria</taxon>
        <taxon>Dinosauria</taxon>
        <taxon>Saurischia</taxon>
        <taxon>Theropoda</taxon>
        <taxon>Coelurosauria</taxon>
        <taxon>Aves</taxon>
        <taxon>Neognathae</taxon>
        <taxon>Neoaves</taxon>
        <taxon>Telluraves</taxon>
        <taxon>Australaves</taxon>
        <taxon>Passeriformes</taxon>
        <taxon>Sylvioidea</taxon>
        <taxon>Hirundinidae</taxon>
        <taxon>Hirundo</taxon>
    </lineage>
</organism>
<dbReference type="EMBL" id="QRBI01000154">
    <property type="protein sequence ID" value="RMB97917.1"/>
    <property type="molecule type" value="Genomic_DNA"/>
</dbReference>
<reference evidence="1 2" key="1">
    <citation type="submission" date="2018-07" db="EMBL/GenBank/DDBJ databases">
        <title>A high quality draft genome assembly of the barn swallow (H. rustica rustica).</title>
        <authorList>
            <person name="Formenti G."/>
            <person name="Chiara M."/>
            <person name="Poveda L."/>
            <person name="Francoijs K.-J."/>
            <person name="Bonisoli-Alquati A."/>
            <person name="Canova L."/>
            <person name="Gianfranceschi L."/>
            <person name="Horner D.S."/>
            <person name="Saino N."/>
        </authorList>
    </citation>
    <scope>NUCLEOTIDE SEQUENCE [LARGE SCALE GENOMIC DNA]</scope>
    <source>
        <strain evidence="1">Chelidonia</strain>
        <tissue evidence="1">Blood</tissue>
    </source>
</reference>
<proteinExistence type="predicted"/>
<evidence type="ECO:0000313" key="2">
    <source>
        <dbReference type="Proteomes" id="UP000269221"/>
    </source>
</evidence>
<sequence>MNKGLLDKLKCQKEAYRGQKQGRVVCEECRETAQASRDPVKKAKALTELRVTRGIKDKRASLGDQFQDHLRNLEVDKSTGLDEMQTELPRELADEVVNPLSVRLEKSWLVQ</sequence>
<comment type="caution">
    <text evidence="1">The sequence shown here is derived from an EMBL/GenBank/DDBJ whole genome shotgun (WGS) entry which is preliminary data.</text>
</comment>
<evidence type="ECO:0000313" key="1">
    <source>
        <dbReference type="EMBL" id="RMB97917.1"/>
    </source>
</evidence>